<evidence type="ECO:0000256" key="4">
    <source>
        <dbReference type="ARBA" id="ARBA00022989"/>
    </source>
</evidence>
<gene>
    <name evidence="8" type="ORF">PCOR1329_LOCUS58958</name>
</gene>
<keyword evidence="4 6" id="KW-1133">Transmembrane helix</keyword>
<evidence type="ECO:0000256" key="5">
    <source>
        <dbReference type="ARBA" id="ARBA00023136"/>
    </source>
</evidence>
<accession>A0ABN9VPS0</accession>
<evidence type="ECO:0000256" key="2">
    <source>
        <dbReference type="ARBA" id="ARBA00022692"/>
    </source>
</evidence>
<dbReference type="InterPro" id="IPR005821">
    <property type="entry name" value="Ion_trans_dom"/>
</dbReference>
<evidence type="ECO:0000256" key="3">
    <source>
        <dbReference type="ARBA" id="ARBA00022837"/>
    </source>
</evidence>
<dbReference type="InterPro" id="IPR002048">
    <property type="entry name" value="EF_hand_dom"/>
</dbReference>
<dbReference type="SUPFAM" id="SSF81324">
    <property type="entry name" value="Voltage-gated potassium channels"/>
    <property type="match status" value="1"/>
</dbReference>
<sequence>VLAALLQLLMDELYGGDTLNLTLSRTIKLFRITRVLRIVRIVRMVQSLRVMIFAIFRSLDVLFWVLAVLLFFKYVFAMIFMHGTISYFDSYPNDGVTLTLDEKQFWSTSQEHFDYMMTSWGSIERAIVTLFESITGGRDWGEVYQSLVKIGILYGIMFLFYIYPAASARRRIGTVVDVTSGVAARDRDRMVEDEMKALKDYANDIKEFFRQADADNSGQLSWEEFRTHLDDDRVKAYFQTLDLDIRQAHILFKLLDCNDNGEVGIEEFLDGCLRLRGHAKSLDLNLVIYQLESLIKGSSLIAGDYAAPRSKMAVKCTPPTDDERP</sequence>
<feature type="transmembrane region" description="Helical" evidence="6">
    <location>
        <begin position="143"/>
        <end position="163"/>
    </location>
</feature>
<comment type="caution">
    <text evidence="8">The sequence shown here is derived from an EMBL/GenBank/DDBJ whole genome shotgun (WGS) entry which is preliminary data.</text>
</comment>
<dbReference type="Pfam" id="PF13499">
    <property type="entry name" value="EF-hand_7"/>
    <property type="match status" value="1"/>
</dbReference>
<dbReference type="Pfam" id="PF00520">
    <property type="entry name" value="Ion_trans"/>
    <property type="match status" value="1"/>
</dbReference>
<dbReference type="PROSITE" id="PS50222">
    <property type="entry name" value="EF_HAND_2"/>
    <property type="match status" value="2"/>
</dbReference>
<feature type="transmembrane region" description="Helical" evidence="6">
    <location>
        <begin position="61"/>
        <end position="81"/>
    </location>
</feature>
<evidence type="ECO:0000313" key="8">
    <source>
        <dbReference type="EMBL" id="CAK0873888.1"/>
    </source>
</evidence>
<comment type="subcellular location">
    <subcellularLocation>
        <location evidence="1">Membrane</location>
        <topology evidence="1">Multi-pass membrane protein</topology>
    </subcellularLocation>
</comment>
<name>A0ABN9VPS0_9DINO</name>
<feature type="domain" description="EF-hand" evidence="7">
    <location>
        <begin position="243"/>
        <end position="278"/>
    </location>
</feature>
<dbReference type="EMBL" id="CAUYUJ010017332">
    <property type="protein sequence ID" value="CAK0873888.1"/>
    <property type="molecule type" value="Genomic_DNA"/>
</dbReference>
<dbReference type="Gene3D" id="1.10.287.70">
    <property type="match status" value="1"/>
</dbReference>
<dbReference type="Gene3D" id="1.10.238.10">
    <property type="entry name" value="EF-hand"/>
    <property type="match status" value="1"/>
</dbReference>
<organism evidence="8 9">
    <name type="scientific">Prorocentrum cordatum</name>
    <dbReference type="NCBI Taxonomy" id="2364126"/>
    <lineage>
        <taxon>Eukaryota</taxon>
        <taxon>Sar</taxon>
        <taxon>Alveolata</taxon>
        <taxon>Dinophyceae</taxon>
        <taxon>Prorocentrales</taxon>
        <taxon>Prorocentraceae</taxon>
        <taxon>Prorocentrum</taxon>
    </lineage>
</organism>
<keyword evidence="2 6" id="KW-0812">Transmembrane</keyword>
<keyword evidence="3" id="KW-0106">Calcium</keyword>
<keyword evidence="9" id="KW-1185">Reference proteome</keyword>
<dbReference type="SMART" id="SM00054">
    <property type="entry name" value="EFh"/>
    <property type="match status" value="2"/>
</dbReference>
<feature type="non-terminal residue" evidence="8">
    <location>
        <position position="1"/>
    </location>
</feature>
<dbReference type="InterPro" id="IPR018247">
    <property type="entry name" value="EF_Hand_1_Ca_BS"/>
</dbReference>
<evidence type="ECO:0000259" key="7">
    <source>
        <dbReference type="PROSITE" id="PS50222"/>
    </source>
</evidence>
<dbReference type="SUPFAM" id="SSF47473">
    <property type="entry name" value="EF-hand"/>
    <property type="match status" value="1"/>
</dbReference>
<feature type="domain" description="EF-hand" evidence="7">
    <location>
        <begin position="200"/>
        <end position="235"/>
    </location>
</feature>
<dbReference type="PROSITE" id="PS00018">
    <property type="entry name" value="EF_HAND_1"/>
    <property type="match status" value="2"/>
</dbReference>
<reference evidence="8" key="1">
    <citation type="submission" date="2023-10" db="EMBL/GenBank/DDBJ databases">
        <authorList>
            <person name="Chen Y."/>
            <person name="Shah S."/>
            <person name="Dougan E. K."/>
            <person name="Thang M."/>
            <person name="Chan C."/>
        </authorList>
    </citation>
    <scope>NUCLEOTIDE SEQUENCE [LARGE SCALE GENOMIC DNA]</scope>
</reference>
<keyword evidence="5 6" id="KW-0472">Membrane</keyword>
<proteinExistence type="predicted"/>
<evidence type="ECO:0000256" key="1">
    <source>
        <dbReference type="ARBA" id="ARBA00004141"/>
    </source>
</evidence>
<evidence type="ECO:0000313" key="9">
    <source>
        <dbReference type="Proteomes" id="UP001189429"/>
    </source>
</evidence>
<dbReference type="Proteomes" id="UP001189429">
    <property type="component" value="Unassembled WGS sequence"/>
</dbReference>
<evidence type="ECO:0000256" key="6">
    <source>
        <dbReference type="SAM" id="Phobius"/>
    </source>
</evidence>
<protein>
    <recommendedName>
        <fullName evidence="7">EF-hand domain-containing protein</fullName>
    </recommendedName>
</protein>
<dbReference type="InterPro" id="IPR011992">
    <property type="entry name" value="EF-hand-dom_pair"/>
</dbReference>